<protein>
    <recommendedName>
        <fullName evidence="6">Acid phosphatase 1</fullName>
    </recommendedName>
</protein>
<evidence type="ECO:0008006" key="6">
    <source>
        <dbReference type="Google" id="ProtNLM"/>
    </source>
</evidence>
<dbReference type="InterPro" id="IPR014403">
    <property type="entry name" value="APS1/VSP"/>
</dbReference>
<gene>
    <name evidence="4" type="ORF">LITE_LOCUS20493</name>
</gene>
<dbReference type="Pfam" id="PF03767">
    <property type="entry name" value="Acid_phosphat_B"/>
    <property type="match status" value="1"/>
</dbReference>
<evidence type="ECO:0000256" key="1">
    <source>
        <dbReference type="ARBA" id="ARBA00022729"/>
    </source>
</evidence>
<dbReference type="EMBL" id="CAMGYJ010000005">
    <property type="protein sequence ID" value="CAI0425650.1"/>
    <property type="molecule type" value="Genomic_DNA"/>
</dbReference>
<evidence type="ECO:0000313" key="5">
    <source>
        <dbReference type="Proteomes" id="UP001154282"/>
    </source>
</evidence>
<evidence type="ECO:0000256" key="3">
    <source>
        <dbReference type="SAM" id="Phobius"/>
    </source>
</evidence>
<dbReference type="InterPro" id="IPR023214">
    <property type="entry name" value="HAD_sf"/>
</dbReference>
<dbReference type="PANTHER" id="PTHR31284">
    <property type="entry name" value="ACID PHOSPHATASE-LIKE PROTEIN"/>
    <property type="match status" value="1"/>
</dbReference>
<keyword evidence="1" id="KW-0732">Signal</keyword>
<feature type="non-terminal residue" evidence="4">
    <location>
        <position position="1"/>
    </location>
</feature>
<dbReference type="Proteomes" id="UP001154282">
    <property type="component" value="Unassembled WGS sequence"/>
</dbReference>
<name>A0AAV0KV85_9ROSI</name>
<comment type="caution">
    <text evidence="4">The sequence shown here is derived from an EMBL/GenBank/DDBJ whole genome shotgun (WGS) entry which is preliminary data.</text>
</comment>
<keyword evidence="3" id="KW-1133">Transmembrane helix</keyword>
<accession>A0AAV0KV85</accession>
<feature type="transmembrane region" description="Helical" evidence="3">
    <location>
        <begin position="41"/>
        <end position="70"/>
    </location>
</feature>
<reference evidence="4" key="1">
    <citation type="submission" date="2022-08" db="EMBL/GenBank/DDBJ databases">
        <authorList>
            <person name="Gutierrez-Valencia J."/>
        </authorList>
    </citation>
    <scope>NUCLEOTIDE SEQUENCE</scope>
</reference>
<dbReference type="PIRSF" id="PIRSF002674">
    <property type="entry name" value="VSP"/>
    <property type="match status" value="1"/>
</dbReference>
<proteinExistence type="predicted"/>
<keyword evidence="3" id="KW-0812">Transmembrane</keyword>
<dbReference type="InterPro" id="IPR036412">
    <property type="entry name" value="HAD-like_sf"/>
</dbReference>
<keyword evidence="2" id="KW-0325">Glycoprotein</keyword>
<keyword evidence="5" id="KW-1185">Reference proteome</keyword>
<evidence type="ECO:0000313" key="4">
    <source>
        <dbReference type="EMBL" id="CAI0425650.1"/>
    </source>
</evidence>
<dbReference type="CDD" id="cd07535">
    <property type="entry name" value="HAD_VSP"/>
    <property type="match status" value="1"/>
</dbReference>
<dbReference type="Gene3D" id="3.40.50.1000">
    <property type="entry name" value="HAD superfamily/HAD-like"/>
    <property type="match status" value="1"/>
</dbReference>
<sequence length="303" mass="34529">ARFPPPYRLPRILIFVRLFHRRPDWKPEIRIRIKIKTKYRILLWFPSIATMAAIVVRIFLISILCLIGLASAAQSVIRMPSDRTAGETDSFCNSWRLSVETNNAGLWSTPEGCLGYRVDYFTGVQYASDLTVVASDSIAFARSVTPAGDGKDGWVFDVDETLLSNLPFYEKFGYSAESFNEELWNEWVNSTAAEALPESLGLYRELKELGFTVFILTGRDEFQRNATTANLLAAGFRDWEKLILRGKSDRGKRAVVYKSEKRQELVDQGYRIHGNSGDQWSDLLGYAMAVRSFKYPNPLYYIA</sequence>
<keyword evidence="3" id="KW-0472">Membrane</keyword>
<evidence type="ECO:0000256" key="2">
    <source>
        <dbReference type="ARBA" id="ARBA00023180"/>
    </source>
</evidence>
<dbReference type="InterPro" id="IPR005519">
    <property type="entry name" value="Acid_phosphat_B-like"/>
</dbReference>
<dbReference type="SUPFAM" id="SSF56784">
    <property type="entry name" value="HAD-like"/>
    <property type="match status" value="1"/>
</dbReference>
<dbReference type="AlphaFoldDB" id="A0AAV0KV85"/>
<organism evidence="4 5">
    <name type="scientific">Linum tenue</name>
    <dbReference type="NCBI Taxonomy" id="586396"/>
    <lineage>
        <taxon>Eukaryota</taxon>
        <taxon>Viridiplantae</taxon>
        <taxon>Streptophyta</taxon>
        <taxon>Embryophyta</taxon>
        <taxon>Tracheophyta</taxon>
        <taxon>Spermatophyta</taxon>
        <taxon>Magnoliopsida</taxon>
        <taxon>eudicotyledons</taxon>
        <taxon>Gunneridae</taxon>
        <taxon>Pentapetalae</taxon>
        <taxon>rosids</taxon>
        <taxon>fabids</taxon>
        <taxon>Malpighiales</taxon>
        <taxon>Linaceae</taxon>
        <taxon>Linum</taxon>
    </lineage>
</organism>
<dbReference type="PANTHER" id="PTHR31284:SF10">
    <property type="entry name" value="ACID PHOSPHATASE-LIKE PROTEIN"/>
    <property type="match status" value="1"/>
</dbReference>